<comment type="function">
    <text evidence="10">Releases the N-terminal proline from various substrates.</text>
</comment>
<feature type="active site" evidence="11">
    <location>
        <position position="248"/>
    </location>
</feature>
<dbReference type="PIRSF" id="PIRSF005539">
    <property type="entry name" value="Pept_S33_TRI_F1"/>
    <property type="match status" value="1"/>
</dbReference>
<dbReference type="PRINTS" id="PR00793">
    <property type="entry name" value="PROAMNOPTASE"/>
</dbReference>
<dbReference type="eggNOG" id="COG2267">
    <property type="taxonomic scope" value="Bacteria"/>
</dbReference>
<dbReference type="AlphaFoldDB" id="A0A0R1VE80"/>
<keyword evidence="7 10" id="KW-0645">Protease</keyword>
<dbReference type="InterPro" id="IPR050266">
    <property type="entry name" value="AB_hydrolase_sf"/>
</dbReference>
<evidence type="ECO:0000256" key="7">
    <source>
        <dbReference type="ARBA" id="ARBA00022670"/>
    </source>
</evidence>
<dbReference type="Pfam" id="PF00561">
    <property type="entry name" value="Abhydrolase_1"/>
    <property type="match status" value="1"/>
</dbReference>
<evidence type="ECO:0000256" key="4">
    <source>
        <dbReference type="ARBA" id="ARBA00012568"/>
    </source>
</evidence>
<dbReference type="PANTHER" id="PTHR43798:SF31">
    <property type="entry name" value="AB HYDROLASE SUPERFAMILY PROTEIN YCLE"/>
    <property type="match status" value="1"/>
</dbReference>
<dbReference type="RefSeq" id="WP_025015044.1">
    <property type="nucleotide sequence ID" value="NZ_AZFU01000025.1"/>
</dbReference>
<accession>A0A0R1VE80</accession>
<dbReference type="PANTHER" id="PTHR43798">
    <property type="entry name" value="MONOACYLGLYCEROL LIPASE"/>
    <property type="match status" value="1"/>
</dbReference>
<comment type="subcellular location">
    <subcellularLocation>
        <location evidence="2">Cell envelope</location>
    </subcellularLocation>
</comment>
<evidence type="ECO:0000256" key="5">
    <source>
        <dbReference type="ARBA" id="ARBA00021843"/>
    </source>
</evidence>
<organism evidence="13 14">
    <name type="scientific">Lactobacillus kitasatonis DSM 16761 = JCM 1039</name>
    <dbReference type="NCBI Taxonomy" id="1423767"/>
    <lineage>
        <taxon>Bacteria</taxon>
        <taxon>Bacillati</taxon>
        <taxon>Bacillota</taxon>
        <taxon>Bacilli</taxon>
        <taxon>Lactobacillales</taxon>
        <taxon>Lactobacillaceae</taxon>
        <taxon>Lactobacillus</taxon>
    </lineage>
</organism>
<reference evidence="13 14" key="1">
    <citation type="journal article" date="2015" name="Genome Announc.">
        <title>Expanding the biotechnology potential of lactobacilli through comparative genomics of 213 strains and associated genera.</title>
        <authorList>
            <person name="Sun Z."/>
            <person name="Harris H.M."/>
            <person name="McCann A."/>
            <person name="Guo C."/>
            <person name="Argimon S."/>
            <person name="Zhang W."/>
            <person name="Yang X."/>
            <person name="Jeffery I.B."/>
            <person name="Cooney J.C."/>
            <person name="Kagawa T.F."/>
            <person name="Liu W."/>
            <person name="Song Y."/>
            <person name="Salvetti E."/>
            <person name="Wrobel A."/>
            <person name="Rasinkangas P."/>
            <person name="Parkhill J."/>
            <person name="Rea M.C."/>
            <person name="O'Sullivan O."/>
            <person name="Ritari J."/>
            <person name="Douillard F.P."/>
            <person name="Paul Ross R."/>
            <person name="Yang R."/>
            <person name="Briner A.E."/>
            <person name="Felis G.E."/>
            <person name="de Vos W.M."/>
            <person name="Barrangou R."/>
            <person name="Klaenhammer T.R."/>
            <person name="Caufield P.W."/>
            <person name="Cui Y."/>
            <person name="Zhang H."/>
            <person name="O'Toole P.W."/>
        </authorList>
    </citation>
    <scope>NUCLEOTIDE SEQUENCE [LARGE SCALE GENOMIC DNA]</scope>
    <source>
        <strain evidence="13 14">DSM 16761</strain>
    </source>
</reference>
<comment type="similarity">
    <text evidence="3 10">Belongs to the peptidase S33 family.</text>
</comment>
<evidence type="ECO:0000256" key="8">
    <source>
        <dbReference type="ARBA" id="ARBA00022801"/>
    </source>
</evidence>
<evidence type="ECO:0000256" key="6">
    <source>
        <dbReference type="ARBA" id="ARBA00022438"/>
    </source>
</evidence>
<dbReference type="InterPro" id="IPR002410">
    <property type="entry name" value="Peptidase_S33"/>
</dbReference>
<dbReference type="GO" id="GO:0004177">
    <property type="term" value="F:aminopeptidase activity"/>
    <property type="evidence" value="ECO:0007669"/>
    <property type="project" value="UniProtKB-KW"/>
</dbReference>
<keyword evidence="6 10" id="KW-0031">Aminopeptidase</keyword>
<dbReference type="EMBL" id="AZFU01000025">
    <property type="protein sequence ID" value="KRM03896.1"/>
    <property type="molecule type" value="Genomic_DNA"/>
</dbReference>
<evidence type="ECO:0000256" key="2">
    <source>
        <dbReference type="ARBA" id="ARBA00004196"/>
    </source>
</evidence>
<evidence type="ECO:0000256" key="3">
    <source>
        <dbReference type="ARBA" id="ARBA00010088"/>
    </source>
</evidence>
<dbReference type="OrthoDB" id="9796770at2"/>
<dbReference type="SUPFAM" id="SSF53474">
    <property type="entry name" value="alpha/beta-Hydrolases"/>
    <property type="match status" value="1"/>
</dbReference>
<dbReference type="PATRIC" id="fig|1423767.3.peg.1108"/>
<dbReference type="EC" id="3.4.11.5" evidence="4 10"/>
<dbReference type="NCBIfam" id="TIGR01250">
    <property type="entry name" value="pro_imino_pep_2"/>
    <property type="match status" value="1"/>
</dbReference>
<feature type="active site" description="Nucleophile" evidence="11">
    <location>
        <position position="111"/>
    </location>
</feature>
<dbReference type="GO" id="GO:0016020">
    <property type="term" value="C:membrane"/>
    <property type="evidence" value="ECO:0007669"/>
    <property type="project" value="TreeGrafter"/>
</dbReference>
<keyword evidence="8 10" id="KW-0378">Hydrolase</keyword>
<name>A0A0R1VE80_9LACO</name>
<dbReference type="GO" id="GO:0030313">
    <property type="term" value="C:cell envelope"/>
    <property type="evidence" value="ECO:0007669"/>
    <property type="project" value="UniProtKB-SubCell"/>
</dbReference>
<dbReference type="InterPro" id="IPR005945">
    <property type="entry name" value="Pro_imino_pep"/>
</dbReference>
<proteinExistence type="inferred from homology"/>
<feature type="domain" description="AB hydrolase-1" evidence="12">
    <location>
        <begin position="27"/>
        <end position="282"/>
    </location>
</feature>
<dbReference type="InterPro" id="IPR029058">
    <property type="entry name" value="AB_hydrolase_fold"/>
</dbReference>
<sequence length="305" mass="35124">MKTGTKIITLDNGYHLWTNTQGEGDIHLLALHGGPGGNHEYWEDTAEQLKKQGLNVQVTMYDQLGSLYSDQPDYSDPEIAKKYLTYEYFLDEVDEVREKLGLDNFYLIGQSWGGLLVQEYAVKYGQHLKGAIISSMVDEIDEYVASVNRRRQEVLPQTEIDFMHECEKNNDYDNQRYQDDVQILNINFVDRKQPSKLYHLKDIGGTAVYNAFQGDNEFVITGKLKDWHFRDQLHKIKVPTLLTFGENETMPISTAKIMQKKIPNSRLVTTPDGGHHHMVDNPAVYYKHLADFIREVENGTFKGQN</sequence>
<comment type="caution">
    <text evidence="13">The sequence shown here is derived from an EMBL/GenBank/DDBJ whole genome shotgun (WGS) entry which is preliminary data.</text>
</comment>
<feature type="active site" description="Proton donor" evidence="11">
    <location>
        <position position="275"/>
    </location>
</feature>
<evidence type="ECO:0000259" key="12">
    <source>
        <dbReference type="Pfam" id="PF00561"/>
    </source>
</evidence>
<comment type="catalytic activity">
    <reaction evidence="1 10">
        <text>Release of N-terminal proline from a peptide.</text>
        <dbReference type="EC" id="3.4.11.5"/>
    </reaction>
</comment>
<evidence type="ECO:0000313" key="13">
    <source>
        <dbReference type="EMBL" id="KRM03896.1"/>
    </source>
</evidence>
<evidence type="ECO:0000256" key="9">
    <source>
        <dbReference type="ARBA" id="ARBA00029605"/>
    </source>
</evidence>
<evidence type="ECO:0000256" key="11">
    <source>
        <dbReference type="PIRSR" id="PIRSR005539-1"/>
    </source>
</evidence>
<protein>
    <recommendedName>
        <fullName evidence="5 10">Proline iminopeptidase</fullName>
        <shortName evidence="10">PIP</shortName>
        <ecNumber evidence="4 10">3.4.11.5</ecNumber>
    </recommendedName>
    <alternativeName>
        <fullName evidence="9 10">Prolyl aminopeptidase</fullName>
    </alternativeName>
</protein>
<dbReference type="Proteomes" id="UP000051307">
    <property type="component" value="Unassembled WGS sequence"/>
</dbReference>
<evidence type="ECO:0000256" key="10">
    <source>
        <dbReference type="PIRNR" id="PIRNR005539"/>
    </source>
</evidence>
<evidence type="ECO:0000256" key="1">
    <source>
        <dbReference type="ARBA" id="ARBA00001585"/>
    </source>
</evidence>
<dbReference type="GO" id="GO:0006508">
    <property type="term" value="P:proteolysis"/>
    <property type="evidence" value="ECO:0007669"/>
    <property type="project" value="UniProtKB-KW"/>
</dbReference>
<evidence type="ECO:0000313" key="14">
    <source>
        <dbReference type="Proteomes" id="UP000051307"/>
    </source>
</evidence>
<dbReference type="InterPro" id="IPR000073">
    <property type="entry name" value="AB_hydrolase_1"/>
</dbReference>
<gene>
    <name evidence="13" type="ORF">FC59_GL001071</name>
</gene>
<dbReference type="Gene3D" id="3.40.50.1820">
    <property type="entry name" value="alpha/beta hydrolase"/>
    <property type="match status" value="1"/>
</dbReference>